<dbReference type="PANTHER" id="PTHR12526">
    <property type="entry name" value="GLYCOSYLTRANSFERASE"/>
    <property type="match status" value="1"/>
</dbReference>
<dbReference type="EMBL" id="CVTD020000016">
    <property type="protein sequence ID" value="CRZ34732.1"/>
    <property type="molecule type" value="Genomic_DNA"/>
</dbReference>
<name>A0A0H5SGV2_HERHM</name>
<dbReference type="Proteomes" id="UP000236497">
    <property type="component" value="Unassembled WGS sequence"/>
</dbReference>
<keyword evidence="2" id="KW-1185">Reference proteome</keyword>
<proteinExistence type="predicted"/>
<organism evidence="1 2">
    <name type="scientific">Herbinix hemicellulosilytica</name>
    <dbReference type="NCBI Taxonomy" id="1564487"/>
    <lineage>
        <taxon>Bacteria</taxon>
        <taxon>Bacillati</taxon>
        <taxon>Bacillota</taxon>
        <taxon>Clostridia</taxon>
        <taxon>Lachnospirales</taxon>
        <taxon>Lachnospiraceae</taxon>
        <taxon>Herbinix</taxon>
    </lineage>
</organism>
<gene>
    <name evidence="1" type="ORF">HHT355_1531</name>
</gene>
<accession>A0A0H5SGV2</accession>
<evidence type="ECO:0000313" key="2">
    <source>
        <dbReference type="Proteomes" id="UP000236497"/>
    </source>
</evidence>
<evidence type="ECO:0000313" key="1">
    <source>
        <dbReference type="EMBL" id="CRZ34732.1"/>
    </source>
</evidence>
<dbReference type="SUPFAM" id="SSF53756">
    <property type="entry name" value="UDP-Glycosyltransferase/glycogen phosphorylase"/>
    <property type="match status" value="1"/>
</dbReference>
<sequence>MIYNLSAGRVNITMKIMVIVDKWSSYKKEKKCLIEELLDSGYEVILLSVEREPFFDSYNKRYKLFYVSTNGQKYVSGYFKFMVYCLMAYKVLKPDKILLHLSKGTLAAGIMFRLFKNTMYSVIIESLQQVKSKRSIMYRLMYRYIIGRSKTVFFVYNDDYEMADRFKFNCKDRAVLLRSWGVNIEKAYVYPLPKTDLVYMSMPVLCSHGIKCFIETAKIVREKYPKVRFLLSGTLAEESTVLSEGEFNEACESKHIYYIGDTPDIRPYLEVCSIFVQINVSVREGHIIEAEAAGRPILASDHPVNRSLVIEGYNGFILPANDAKKWADKIFLLLENKELKANMADCSRELCGRMHDSRIISKLIKDKLEQKLEITWRM</sequence>
<protein>
    <submittedName>
        <fullName evidence="1">Uncharacterized protein</fullName>
    </submittedName>
</protein>
<dbReference type="AlphaFoldDB" id="A0A0H5SGV2"/>
<reference evidence="1 2" key="1">
    <citation type="submission" date="2015-06" db="EMBL/GenBank/DDBJ databases">
        <authorList>
            <person name="Wibberg Daniel"/>
        </authorList>
    </citation>
    <scope>NUCLEOTIDE SEQUENCE [LARGE SCALE GENOMIC DNA]</scope>
    <source>
        <strain evidence="1 2">T3/55T</strain>
    </source>
</reference>
<dbReference type="Gene3D" id="3.40.50.2000">
    <property type="entry name" value="Glycogen Phosphorylase B"/>
    <property type="match status" value="2"/>
</dbReference>
<dbReference type="Pfam" id="PF13692">
    <property type="entry name" value="Glyco_trans_1_4"/>
    <property type="match status" value="1"/>
</dbReference>